<dbReference type="GO" id="GO:0020037">
    <property type="term" value="F:heme binding"/>
    <property type="evidence" value="ECO:0007669"/>
    <property type="project" value="InterPro"/>
</dbReference>
<evidence type="ECO:0000313" key="9">
    <source>
        <dbReference type="Proteomes" id="UP000183567"/>
    </source>
</evidence>
<evidence type="ECO:0000256" key="3">
    <source>
        <dbReference type="ARBA" id="ARBA00022617"/>
    </source>
</evidence>
<dbReference type="GO" id="GO:0016705">
    <property type="term" value="F:oxidoreductase activity, acting on paired donors, with incorporation or reduction of molecular oxygen"/>
    <property type="evidence" value="ECO:0007669"/>
    <property type="project" value="InterPro"/>
</dbReference>
<gene>
    <name evidence="8" type="ORF">AZE42_05223</name>
</gene>
<dbReference type="GO" id="GO:0004497">
    <property type="term" value="F:monooxygenase activity"/>
    <property type="evidence" value="ECO:0007669"/>
    <property type="project" value="UniProtKB-KW"/>
</dbReference>
<comment type="similarity">
    <text evidence="2">Belongs to the cytochrome P450 family.</text>
</comment>
<dbReference type="InterPro" id="IPR050364">
    <property type="entry name" value="Cytochrome_P450_fung"/>
</dbReference>
<keyword evidence="5" id="KW-0560">Oxidoreductase</keyword>
<evidence type="ECO:0000256" key="7">
    <source>
        <dbReference type="ARBA" id="ARBA00023033"/>
    </source>
</evidence>
<dbReference type="PANTHER" id="PTHR46300:SF7">
    <property type="entry name" value="P450, PUTATIVE (EUROFUNG)-RELATED"/>
    <property type="match status" value="1"/>
</dbReference>
<dbReference type="AlphaFoldDB" id="A0A1J8QX38"/>
<dbReference type="OrthoDB" id="2789670at2759"/>
<organism evidence="8 9">
    <name type="scientific">Rhizopogon vesiculosus</name>
    <dbReference type="NCBI Taxonomy" id="180088"/>
    <lineage>
        <taxon>Eukaryota</taxon>
        <taxon>Fungi</taxon>
        <taxon>Dikarya</taxon>
        <taxon>Basidiomycota</taxon>
        <taxon>Agaricomycotina</taxon>
        <taxon>Agaricomycetes</taxon>
        <taxon>Agaricomycetidae</taxon>
        <taxon>Boletales</taxon>
        <taxon>Suillineae</taxon>
        <taxon>Rhizopogonaceae</taxon>
        <taxon>Rhizopogon</taxon>
    </lineage>
</organism>
<keyword evidence="9" id="KW-1185">Reference proteome</keyword>
<dbReference type="PANTHER" id="PTHR46300">
    <property type="entry name" value="P450, PUTATIVE (EUROFUNG)-RELATED-RELATED"/>
    <property type="match status" value="1"/>
</dbReference>
<keyword evidence="4" id="KW-0479">Metal-binding</keyword>
<evidence type="ECO:0000256" key="5">
    <source>
        <dbReference type="ARBA" id="ARBA00023002"/>
    </source>
</evidence>
<sequence length="163" mass="18686">MAQDLIGWGNDLILQQYGERFRQIRRMIHKLFGSPSSVKAFHPIQKYVTLRFVQNVLNKPEELAAHVRNAIGATILKILHGYDVQEGNDPLVELTDKAMAQFSEVTTPGAYLVNTIPILKYLPSWFPGASFQKTALLYRQTLRDFLETPYNMVLEQMVNIYEA</sequence>
<dbReference type="EMBL" id="LVVM01003916">
    <property type="protein sequence ID" value="OJA14058.1"/>
    <property type="molecule type" value="Genomic_DNA"/>
</dbReference>
<evidence type="ECO:0000256" key="2">
    <source>
        <dbReference type="ARBA" id="ARBA00010617"/>
    </source>
</evidence>
<dbReference type="STRING" id="180088.A0A1J8QX38"/>
<protein>
    <recommendedName>
        <fullName evidence="10">Cytochrome P450</fullName>
    </recommendedName>
</protein>
<keyword evidence="6" id="KW-0408">Iron</keyword>
<proteinExistence type="inferred from homology"/>
<name>A0A1J8QX38_9AGAM</name>
<dbReference type="InterPro" id="IPR036396">
    <property type="entry name" value="Cyt_P450_sf"/>
</dbReference>
<evidence type="ECO:0008006" key="10">
    <source>
        <dbReference type="Google" id="ProtNLM"/>
    </source>
</evidence>
<evidence type="ECO:0000256" key="4">
    <source>
        <dbReference type="ARBA" id="ARBA00022723"/>
    </source>
</evidence>
<reference evidence="8 9" key="1">
    <citation type="submission" date="2016-03" db="EMBL/GenBank/DDBJ databases">
        <title>Comparative genomics of the ectomycorrhizal sister species Rhizopogon vinicolor and Rhizopogon vesiculosus (Basidiomycota: Boletales) reveals a divergence of the mating type B locus.</title>
        <authorList>
            <person name="Mujic A.B."/>
            <person name="Kuo A."/>
            <person name="Tritt A."/>
            <person name="Lipzen A."/>
            <person name="Chen C."/>
            <person name="Johnson J."/>
            <person name="Sharma A."/>
            <person name="Barry K."/>
            <person name="Grigoriev I.V."/>
            <person name="Spatafora J.W."/>
        </authorList>
    </citation>
    <scope>NUCLEOTIDE SEQUENCE [LARGE SCALE GENOMIC DNA]</scope>
    <source>
        <strain evidence="8 9">AM-OR11-056</strain>
    </source>
</reference>
<dbReference type="Gene3D" id="1.10.630.10">
    <property type="entry name" value="Cytochrome P450"/>
    <property type="match status" value="1"/>
</dbReference>
<evidence type="ECO:0000256" key="6">
    <source>
        <dbReference type="ARBA" id="ARBA00023004"/>
    </source>
</evidence>
<evidence type="ECO:0000256" key="1">
    <source>
        <dbReference type="ARBA" id="ARBA00001971"/>
    </source>
</evidence>
<evidence type="ECO:0000313" key="8">
    <source>
        <dbReference type="EMBL" id="OJA14058.1"/>
    </source>
</evidence>
<dbReference type="Proteomes" id="UP000183567">
    <property type="component" value="Unassembled WGS sequence"/>
</dbReference>
<keyword evidence="7" id="KW-0503">Monooxygenase</keyword>
<dbReference type="GO" id="GO:0005506">
    <property type="term" value="F:iron ion binding"/>
    <property type="evidence" value="ECO:0007669"/>
    <property type="project" value="InterPro"/>
</dbReference>
<comment type="cofactor">
    <cofactor evidence="1">
        <name>heme</name>
        <dbReference type="ChEBI" id="CHEBI:30413"/>
    </cofactor>
</comment>
<comment type="caution">
    <text evidence="8">The sequence shown here is derived from an EMBL/GenBank/DDBJ whole genome shotgun (WGS) entry which is preliminary data.</text>
</comment>
<accession>A0A1J8QX38</accession>
<dbReference type="SUPFAM" id="SSF48264">
    <property type="entry name" value="Cytochrome P450"/>
    <property type="match status" value="1"/>
</dbReference>
<keyword evidence="3" id="KW-0349">Heme</keyword>